<dbReference type="InterPro" id="IPR011006">
    <property type="entry name" value="CheY-like_superfamily"/>
</dbReference>
<dbReference type="SUPFAM" id="SSF55781">
    <property type="entry name" value="GAF domain-like"/>
    <property type="match status" value="1"/>
</dbReference>
<keyword evidence="2" id="KW-0418">Kinase</keyword>
<dbReference type="InterPro" id="IPR005561">
    <property type="entry name" value="ANTAR"/>
</dbReference>
<organism evidence="6 7">
    <name type="scientific">Actinomadura yumaensis</name>
    <dbReference type="NCBI Taxonomy" id="111807"/>
    <lineage>
        <taxon>Bacteria</taxon>
        <taxon>Bacillati</taxon>
        <taxon>Actinomycetota</taxon>
        <taxon>Actinomycetes</taxon>
        <taxon>Streptosporangiales</taxon>
        <taxon>Thermomonosporaceae</taxon>
        <taxon>Actinomadura</taxon>
    </lineage>
</organism>
<dbReference type="EMBL" id="JBHSXS010000014">
    <property type="protein sequence ID" value="MFC6882620.1"/>
    <property type="molecule type" value="Genomic_DNA"/>
</dbReference>
<proteinExistence type="predicted"/>
<name>A0ABW2CQI8_9ACTN</name>
<evidence type="ECO:0000256" key="4">
    <source>
        <dbReference type="ARBA" id="ARBA00023163"/>
    </source>
</evidence>
<dbReference type="Pfam" id="PF13185">
    <property type="entry name" value="GAF_2"/>
    <property type="match status" value="1"/>
</dbReference>
<gene>
    <name evidence="6" type="ORF">ACFQKB_22890</name>
</gene>
<evidence type="ECO:0000256" key="2">
    <source>
        <dbReference type="ARBA" id="ARBA00022777"/>
    </source>
</evidence>
<comment type="caution">
    <text evidence="6">The sequence shown here is derived from an EMBL/GenBank/DDBJ whole genome shotgun (WGS) entry which is preliminary data.</text>
</comment>
<feature type="domain" description="ANTAR" evidence="5">
    <location>
        <begin position="166"/>
        <end position="227"/>
    </location>
</feature>
<dbReference type="InterPro" id="IPR003018">
    <property type="entry name" value="GAF"/>
</dbReference>
<dbReference type="Proteomes" id="UP001596380">
    <property type="component" value="Unassembled WGS sequence"/>
</dbReference>
<dbReference type="InterPro" id="IPR036388">
    <property type="entry name" value="WH-like_DNA-bd_sf"/>
</dbReference>
<evidence type="ECO:0000313" key="7">
    <source>
        <dbReference type="Proteomes" id="UP001596380"/>
    </source>
</evidence>
<evidence type="ECO:0000313" key="6">
    <source>
        <dbReference type="EMBL" id="MFC6882620.1"/>
    </source>
</evidence>
<dbReference type="InterPro" id="IPR012074">
    <property type="entry name" value="GAF_ANTAR"/>
</dbReference>
<accession>A0ABW2CQI8</accession>
<sequence>MVREERPPRTSVDPASAMAADFDIVDFLAVLAERHAQLLEVDATGLMLSDLDGRLQVTAATGEEARDGLDRTGGEEGPWLDCFRAGRPVASGDVEADLERWPRAAPAILDAGFRSVTALPMRLHDEVIGATALFRRRPGVLDGGRIAVGQALGDVATVGILYQRSLREQHALAEQLRTALTSRIVIEQAKGVLAARLGVGVDEAFARMRSFARGNNRRLAEVAAAVVDNAVSVRDLAFPAGRDDGDRAR</sequence>
<keyword evidence="4" id="KW-0804">Transcription</keyword>
<dbReference type="PROSITE" id="PS50921">
    <property type="entry name" value="ANTAR"/>
    <property type="match status" value="1"/>
</dbReference>
<reference evidence="7" key="1">
    <citation type="journal article" date="2019" name="Int. J. Syst. Evol. Microbiol.">
        <title>The Global Catalogue of Microorganisms (GCM) 10K type strain sequencing project: providing services to taxonomists for standard genome sequencing and annotation.</title>
        <authorList>
            <consortium name="The Broad Institute Genomics Platform"/>
            <consortium name="The Broad Institute Genome Sequencing Center for Infectious Disease"/>
            <person name="Wu L."/>
            <person name="Ma J."/>
        </authorList>
    </citation>
    <scope>NUCLEOTIDE SEQUENCE [LARGE SCALE GENOMIC DNA]</scope>
    <source>
        <strain evidence="7">JCM 3369</strain>
    </source>
</reference>
<dbReference type="RefSeq" id="WP_160822381.1">
    <property type="nucleotide sequence ID" value="NZ_JBHSXE010000001.1"/>
</dbReference>
<dbReference type="SMART" id="SM00065">
    <property type="entry name" value="GAF"/>
    <property type="match status" value="1"/>
</dbReference>
<evidence type="ECO:0000256" key="1">
    <source>
        <dbReference type="ARBA" id="ARBA00022679"/>
    </source>
</evidence>
<dbReference type="Gene3D" id="1.10.10.10">
    <property type="entry name" value="Winged helix-like DNA-binding domain superfamily/Winged helix DNA-binding domain"/>
    <property type="match status" value="1"/>
</dbReference>
<dbReference type="SMART" id="SM01012">
    <property type="entry name" value="ANTAR"/>
    <property type="match status" value="1"/>
</dbReference>
<dbReference type="SUPFAM" id="SSF52172">
    <property type="entry name" value="CheY-like"/>
    <property type="match status" value="1"/>
</dbReference>
<keyword evidence="1" id="KW-0808">Transferase</keyword>
<dbReference type="PIRSF" id="PIRSF036625">
    <property type="entry name" value="GAF_ANTAR"/>
    <property type="match status" value="1"/>
</dbReference>
<dbReference type="Gene3D" id="3.30.450.40">
    <property type="match status" value="1"/>
</dbReference>
<evidence type="ECO:0000256" key="3">
    <source>
        <dbReference type="ARBA" id="ARBA00023015"/>
    </source>
</evidence>
<evidence type="ECO:0000259" key="5">
    <source>
        <dbReference type="PROSITE" id="PS50921"/>
    </source>
</evidence>
<protein>
    <submittedName>
        <fullName evidence="6">GAF and ANTAR domain-containing protein</fullName>
    </submittedName>
</protein>
<dbReference type="Pfam" id="PF03861">
    <property type="entry name" value="ANTAR"/>
    <property type="match status" value="1"/>
</dbReference>
<keyword evidence="3" id="KW-0805">Transcription regulation</keyword>
<keyword evidence="7" id="KW-1185">Reference proteome</keyword>
<dbReference type="InterPro" id="IPR029016">
    <property type="entry name" value="GAF-like_dom_sf"/>
</dbReference>